<dbReference type="EMBL" id="JAHLPM010000001">
    <property type="protein sequence ID" value="MBU5436707.1"/>
    <property type="molecule type" value="Genomic_DNA"/>
</dbReference>
<comment type="caution">
    <text evidence="2">The sequence shown here is derived from an EMBL/GenBank/DDBJ whole genome shotgun (WGS) entry which is preliminary data.</text>
</comment>
<feature type="transmembrane region" description="Helical" evidence="1">
    <location>
        <begin position="19"/>
        <end position="36"/>
    </location>
</feature>
<evidence type="ECO:0000256" key="1">
    <source>
        <dbReference type="SAM" id="Phobius"/>
    </source>
</evidence>
<protein>
    <submittedName>
        <fullName evidence="2">Uncharacterized protein</fullName>
    </submittedName>
</protein>
<dbReference type="RefSeq" id="WP_216516118.1">
    <property type="nucleotide sequence ID" value="NZ_JAHLPM010000001.1"/>
</dbReference>
<evidence type="ECO:0000313" key="2">
    <source>
        <dbReference type="EMBL" id="MBU5436707.1"/>
    </source>
</evidence>
<dbReference type="Proteomes" id="UP000749471">
    <property type="component" value="Unassembled WGS sequence"/>
</dbReference>
<feature type="transmembrane region" description="Helical" evidence="1">
    <location>
        <begin position="56"/>
        <end position="74"/>
    </location>
</feature>
<keyword evidence="3" id="KW-1185">Reference proteome</keyword>
<evidence type="ECO:0000313" key="3">
    <source>
        <dbReference type="Proteomes" id="UP000749471"/>
    </source>
</evidence>
<keyword evidence="1" id="KW-1133">Transmembrane helix</keyword>
<feature type="transmembrane region" description="Helical" evidence="1">
    <location>
        <begin position="86"/>
        <end position="109"/>
    </location>
</feature>
<organism evidence="2 3">
    <name type="scientific">Tissierella simiarum</name>
    <dbReference type="NCBI Taxonomy" id="2841534"/>
    <lineage>
        <taxon>Bacteria</taxon>
        <taxon>Bacillati</taxon>
        <taxon>Bacillota</taxon>
        <taxon>Tissierellia</taxon>
        <taxon>Tissierellales</taxon>
        <taxon>Tissierellaceae</taxon>
        <taxon>Tissierella</taxon>
    </lineage>
</organism>
<gene>
    <name evidence="2" type="ORF">KQI42_01735</name>
</gene>
<sequence>MILYIVSRENFGFRQYENIISKIYYTALVLYGLVGLIKQEKVDELVERILSKVNKICMIVADIGLILLIILVAASDFKRIYITRDMIGLLMLLLLFTIASLKPVLFYYFDKKGL</sequence>
<reference evidence="2 3" key="1">
    <citation type="submission" date="2021-06" db="EMBL/GenBank/DDBJ databases">
        <authorList>
            <person name="Sun Q."/>
            <person name="Li D."/>
        </authorList>
    </citation>
    <scope>NUCLEOTIDE SEQUENCE [LARGE SCALE GENOMIC DNA]</scope>
    <source>
        <strain evidence="2 3">MSJ-40</strain>
    </source>
</reference>
<keyword evidence="1" id="KW-0812">Transmembrane</keyword>
<accession>A0ABS6E1N8</accession>
<proteinExistence type="predicted"/>
<name>A0ABS6E1N8_9FIRM</name>
<keyword evidence="1" id="KW-0472">Membrane</keyword>